<protein>
    <submittedName>
        <fullName evidence="5">Uncharacterized protein</fullName>
    </submittedName>
</protein>
<evidence type="ECO:0000256" key="1">
    <source>
        <dbReference type="ARBA" id="ARBA00022763"/>
    </source>
</evidence>
<dbReference type="GO" id="GO:0003684">
    <property type="term" value="F:damaged DNA binding"/>
    <property type="evidence" value="ECO:0007669"/>
    <property type="project" value="TreeGrafter"/>
</dbReference>
<dbReference type="PANTHER" id="PTHR10150">
    <property type="entry name" value="DNA REPAIR ENDONUCLEASE XPF"/>
    <property type="match status" value="1"/>
</dbReference>
<dbReference type="AlphaFoldDB" id="A0A397TZ80"/>
<proteinExistence type="predicted"/>
<dbReference type="Proteomes" id="UP000266673">
    <property type="component" value="Unassembled WGS sequence"/>
</dbReference>
<dbReference type="GO" id="GO:0000724">
    <property type="term" value="P:double-strand break repair via homologous recombination"/>
    <property type="evidence" value="ECO:0007669"/>
    <property type="project" value="TreeGrafter"/>
</dbReference>
<accession>A0A397TZ80</accession>
<dbReference type="GO" id="GO:0003697">
    <property type="term" value="F:single-stranded DNA binding"/>
    <property type="evidence" value="ECO:0007669"/>
    <property type="project" value="TreeGrafter"/>
</dbReference>
<keyword evidence="3" id="KW-0234">DNA repair</keyword>
<dbReference type="OrthoDB" id="10515181at2759"/>
<evidence type="ECO:0000256" key="2">
    <source>
        <dbReference type="ARBA" id="ARBA00022801"/>
    </source>
</evidence>
<organism evidence="5 6">
    <name type="scientific">Gigaspora rosea</name>
    <dbReference type="NCBI Taxonomy" id="44941"/>
    <lineage>
        <taxon>Eukaryota</taxon>
        <taxon>Fungi</taxon>
        <taxon>Fungi incertae sedis</taxon>
        <taxon>Mucoromycota</taxon>
        <taxon>Glomeromycotina</taxon>
        <taxon>Glomeromycetes</taxon>
        <taxon>Diversisporales</taxon>
        <taxon>Gigasporaceae</taxon>
        <taxon>Gigaspora</taxon>
    </lineage>
</organism>
<dbReference type="PANTHER" id="PTHR10150:SF0">
    <property type="entry name" value="DNA REPAIR ENDONUCLEASE XPF"/>
    <property type="match status" value="1"/>
</dbReference>
<evidence type="ECO:0000256" key="4">
    <source>
        <dbReference type="SAM" id="MobiDB-lite"/>
    </source>
</evidence>
<evidence type="ECO:0000256" key="3">
    <source>
        <dbReference type="ARBA" id="ARBA00023204"/>
    </source>
</evidence>
<dbReference type="EMBL" id="QKWP01002467">
    <property type="protein sequence ID" value="RIB03254.1"/>
    <property type="molecule type" value="Genomic_DNA"/>
</dbReference>
<gene>
    <name evidence="5" type="ORF">C2G38_802113</name>
</gene>
<name>A0A397TZ80_9GLOM</name>
<keyword evidence="1" id="KW-0227">DNA damage</keyword>
<dbReference type="GO" id="GO:1901255">
    <property type="term" value="P:nucleotide-excision repair involved in interstrand cross-link repair"/>
    <property type="evidence" value="ECO:0007669"/>
    <property type="project" value="TreeGrafter"/>
</dbReference>
<reference evidence="5 6" key="1">
    <citation type="submission" date="2018-06" db="EMBL/GenBank/DDBJ databases">
        <title>Comparative genomics reveals the genomic features of Rhizophagus irregularis, R. cerebriforme, R. diaphanum and Gigaspora rosea, and their symbiotic lifestyle signature.</title>
        <authorList>
            <person name="Morin E."/>
            <person name="San Clemente H."/>
            <person name="Chen E.C.H."/>
            <person name="De La Providencia I."/>
            <person name="Hainaut M."/>
            <person name="Kuo A."/>
            <person name="Kohler A."/>
            <person name="Murat C."/>
            <person name="Tang N."/>
            <person name="Roy S."/>
            <person name="Loubradou J."/>
            <person name="Henrissat B."/>
            <person name="Grigoriev I.V."/>
            <person name="Corradi N."/>
            <person name="Roux C."/>
            <person name="Martin F.M."/>
        </authorList>
    </citation>
    <scope>NUCLEOTIDE SEQUENCE [LARGE SCALE GENOMIC DNA]</scope>
    <source>
        <strain evidence="5 6">DAOM 194757</strain>
    </source>
</reference>
<evidence type="ECO:0000313" key="5">
    <source>
        <dbReference type="EMBL" id="RIB03254.1"/>
    </source>
</evidence>
<evidence type="ECO:0000313" key="6">
    <source>
        <dbReference type="Proteomes" id="UP000266673"/>
    </source>
</evidence>
<sequence length="318" mass="35792">MLRKLLTYLVSYDCVTFHSFLETILASQTPSSMLSQQQQSPWIFMDAGNTIFSVAKSRVYLRETQKNIVECDDDDGNGDYDKRKGKKPDKLGYPPGIVPVLEELPKWGLLAEIVNEIELEIESLSGLPPSDDEESNNIILIMAENERECSQLREYLSTMHKGLEEGQGRGGPLLRRLLQNYFKWKGDITKVSENLFNSSKDSVQSEDSPESSNKKATSSESIKQYQRGQQPPNKRRRVRGGSVAAAASSTRTTVSIIEEEAKEIANFINSNITSFATSSVQKEASKTTAILVYDQLMILITLPKFDQSDCFKRTYTYV</sequence>
<feature type="compositionally biased region" description="Polar residues" evidence="4">
    <location>
        <begin position="198"/>
        <end position="232"/>
    </location>
</feature>
<dbReference type="GO" id="GO:0000014">
    <property type="term" value="F:single-stranded DNA endodeoxyribonuclease activity"/>
    <property type="evidence" value="ECO:0007669"/>
    <property type="project" value="TreeGrafter"/>
</dbReference>
<comment type="caution">
    <text evidence="5">The sequence shown here is derived from an EMBL/GenBank/DDBJ whole genome shotgun (WGS) entry which is preliminary data.</text>
</comment>
<dbReference type="GO" id="GO:0000712">
    <property type="term" value="P:resolution of meiotic recombination intermediates"/>
    <property type="evidence" value="ECO:0007669"/>
    <property type="project" value="TreeGrafter"/>
</dbReference>
<keyword evidence="6" id="KW-1185">Reference proteome</keyword>
<keyword evidence="2" id="KW-0378">Hydrolase</keyword>
<dbReference type="GO" id="GO:0000110">
    <property type="term" value="C:nucleotide-excision repair factor 1 complex"/>
    <property type="evidence" value="ECO:0007669"/>
    <property type="project" value="TreeGrafter"/>
</dbReference>
<dbReference type="STRING" id="44941.A0A397TZ80"/>
<feature type="region of interest" description="Disordered" evidence="4">
    <location>
        <begin position="198"/>
        <end position="246"/>
    </location>
</feature>